<dbReference type="AlphaFoldDB" id="A0A2U8W4S0"/>
<protein>
    <submittedName>
        <fullName evidence="1">Uncharacterized protein</fullName>
    </submittedName>
</protein>
<organism evidence="1 2">
    <name type="scientific">Methylobacterium durans</name>
    <dbReference type="NCBI Taxonomy" id="2202825"/>
    <lineage>
        <taxon>Bacteria</taxon>
        <taxon>Pseudomonadati</taxon>
        <taxon>Pseudomonadota</taxon>
        <taxon>Alphaproteobacteria</taxon>
        <taxon>Hyphomicrobiales</taxon>
        <taxon>Methylobacteriaceae</taxon>
        <taxon>Methylobacterium</taxon>
    </lineage>
</organism>
<sequence length="109" mass="12003">MQLTVVIVGLGGICDQCGMKIQEGRFYRTRDGRTAGPLAARGGRSLGWEGRVEGFDGIQSWTGDGYFLPSCEQHSLDLVKRAQSSVGIAMDQMTLDDYRRGIAKLRNTF</sequence>
<gene>
    <name evidence="1" type="ORF">DK389_06655</name>
</gene>
<dbReference type="KEGG" id="mets:DK389_06655"/>
<proteinExistence type="predicted"/>
<keyword evidence="2" id="KW-1185">Reference proteome</keyword>
<dbReference type="EMBL" id="CP029550">
    <property type="protein sequence ID" value="AWN40276.1"/>
    <property type="molecule type" value="Genomic_DNA"/>
</dbReference>
<evidence type="ECO:0000313" key="1">
    <source>
        <dbReference type="EMBL" id="AWN40276.1"/>
    </source>
</evidence>
<name>A0A2U8W4S0_9HYPH</name>
<reference evidence="2" key="1">
    <citation type="submission" date="2018-05" db="EMBL/GenBank/DDBJ databases">
        <title>Complete Genome Sequence of Methylobacterium sp. 17SD2-17.</title>
        <authorList>
            <person name="Srinivasan S."/>
        </authorList>
    </citation>
    <scope>NUCLEOTIDE SEQUENCE [LARGE SCALE GENOMIC DNA]</scope>
    <source>
        <strain evidence="2">17SD2-17</strain>
    </source>
</reference>
<dbReference type="OrthoDB" id="8410940at2"/>
<accession>A0A2U8W4S0</accession>
<dbReference type="Proteomes" id="UP000245926">
    <property type="component" value="Chromosome"/>
</dbReference>
<evidence type="ECO:0000313" key="2">
    <source>
        <dbReference type="Proteomes" id="UP000245926"/>
    </source>
</evidence>